<dbReference type="InterPro" id="IPR001128">
    <property type="entry name" value="Cyt_P450"/>
</dbReference>
<evidence type="ECO:0000256" key="4">
    <source>
        <dbReference type="ARBA" id="ARBA00022617"/>
    </source>
</evidence>
<keyword evidence="11" id="KW-0472">Membrane</keyword>
<evidence type="ECO:0000256" key="6">
    <source>
        <dbReference type="ARBA" id="ARBA00022723"/>
    </source>
</evidence>
<comment type="subcellular location">
    <subcellularLocation>
        <location evidence="2">Membrane</location>
    </subcellularLocation>
</comment>
<dbReference type="EMBL" id="LN679101">
    <property type="protein sequence ID" value="CEL55099.1"/>
    <property type="molecule type" value="Genomic_DNA"/>
</dbReference>
<dbReference type="Proteomes" id="UP000059188">
    <property type="component" value="Unassembled WGS sequence"/>
</dbReference>
<dbReference type="PANTHER" id="PTHR46300:SF2">
    <property type="entry name" value="CYTOCHROME P450 MONOOXYGENASE ALNH-RELATED"/>
    <property type="match status" value="1"/>
</dbReference>
<evidence type="ECO:0000256" key="8">
    <source>
        <dbReference type="ARBA" id="ARBA00023002"/>
    </source>
</evidence>
<dbReference type="GO" id="GO:0016020">
    <property type="term" value="C:membrane"/>
    <property type="evidence" value="ECO:0007669"/>
    <property type="project" value="UniProtKB-SubCell"/>
</dbReference>
<comment type="similarity">
    <text evidence="3">Belongs to the cytochrome P450 family.</text>
</comment>
<proteinExistence type="inferred from homology"/>
<dbReference type="PANTHER" id="PTHR46300">
    <property type="entry name" value="P450, PUTATIVE (EUROFUNG)-RELATED-RELATED"/>
    <property type="match status" value="1"/>
</dbReference>
<evidence type="ECO:0000313" key="12">
    <source>
        <dbReference type="EMBL" id="CEL55099.1"/>
    </source>
</evidence>
<keyword evidence="10" id="KW-0503">Monooxygenase</keyword>
<dbReference type="Gene3D" id="1.10.630.10">
    <property type="entry name" value="Cytochrome P450"/>
    <property type="match status" value="1"/>
</dbReference>
<keyword evidence="9" id="KW-0408">Iron</keyword>
<evidence type="ECO:0000256" key="10">
    <source>
        <dbReference type="ARBA" id="ARBA00023033"/>
    </source>
</evidence>
<keyword evidence="8" id="KW-0560">Oxidoreductase</keyword>
<dbReference type="InterPro" id="IPR050364">
    <property type="entry name" value="Cytochrome_P450_fung"/>
</dbReference>
<dbReference type="GO" id="GO:0005506">
    <property type="term" value="F:iron ion binding"/>
    <property type="evidence" value="ECO:0007669"/>
    <property type="project" value="InterPro"/>
</dbReference>
<dbReference type="GO" id="GO:0004497">
    <property type="term" value="F:monooxygenase activity"/>
    <property type="evidence" value="ECO:0007669"/>
    <property type="project" value="UniProtKB-KW"/>
</dbReference>
<dbReference type="SUPFAM" id="SSF48264">
    <property type="entry name" value="Cytochrome P450"/>
    <property type="match status" value="1"/>
</dbReference>
<dbReference type="AlphaFoldDB" id="A0A0B7FE01"/>
<gene>
    <name evidence="12" type="ORF">RSOLAG1IB_01107</name>
</gene>
<dbReference type="OrthoDB" id="2789670at2759"/>
<accession>A0A0B7FE01</accession>
<name>A0A0B7FE01_THACB</name>
<dbReference type="STRING" id="1108050.A0A0B7FE01"/>
<keyword evidence="7" id="KW-1133">Transmembrane helix</keyword>
<keyword evidence="5" id="KW-0812">Transmembrane</keyword>
<evidence type="ECO:0000256" key="3">
    <source>
        <dbReference type="ARBA" id="ARBA00010617"/>
    </source>
</evidence>
<dbReference type="GO" id="GO:0020037">
    <property type="term" value="F:heme binding"/>
    <property type="evidence" value="ECO:0007669"/>
    <property type="project" value="InterPro"/>
</dbReference>
<evidence type="ECO:0000256" key="5">
    <source>
        <dbReference type="ARBA" id="ARBA00022692"/>
    </source>
</evidence>
<dbReference type="InterPro" id="IPR036396">
    <property type="entry name" value="Cyt_P450_sf"/>
</dbReference>
<evidence type="ECO:0000256" key="1">
    <source>
        <dbReference type="ARBA" id="ARBA00001971"/>
    </source>
</evidence>
<keyword evidence="4" id="KW-0349">Heme</keyword>
<keyword evidence="6" id="KW-0479">Metal-binding</keyword>
<protein>
    <submittedName>
        <fullName evidence="12">O-methylsterigmatocystin oxidoreductase</fullName>
    </submittedName>
</protein>
<evidence type="ECO:0000256" key="11">
    <source>
        <dbReference type="ARBA" id="ARBA00023136"/>
    </source>
</evidence>
<keyword evidence="13" id="KW-1185">Reference proteome</keyword>
<organism evidence="12 13">
    <name type="scientific">Thanatephorus cucumeris (strain AG1-IB / isolate 7/3/14)</name>
    <name type="common">Lettuce bottom rot fungus</name>
    <name type="synonym">Rhizoctonia solani</name>
    <dbReference type="NCBI Taxonomy" id="1108050"/>
    <lineage>
        <taxon>Eukaryota</taxon>
        <taxon>Fungi</taxon>
        <taxon>Dikarya</taxon>
        <taxon>Basidiomycota</taxon>
        <taxon>Agaricomycotina</taxon>
        <taxon>Agaricomycetes</taxon>
        <taxon>Cantharellales</taxon>
        <taxon>Ceratobasidiaceae</taxon>
        <taxon>Rhizoctonia</taxon>
        <taxon>Rhizoctonia solani AG-1</taxon>
    </lineage>
</organism>
<dbReference type="GO" id="GO:0016705">
    <property type="term" value="F:oxidoreductase activity, acting on paired donors, with incorporation or reduction of molecular oxygen"/>
    <property type="evidence" value="ECO:0007669"/>
    <property type="project" value="InterPro"/>
</dbReference>
<dbReference type="Pfam" id="PF00067">
    <property type="entry name" value="p450"/>
    <property type="match status" value="1"/>
</dbReference>
<evidence type="ECO:0000256" key="9">
    <source>
        <dbReference type="ARBA" id="ARBA00023004"/>
    </source>
</evidence>
<sequence length="81" mass="9142">MVLYPEVQKKAQGELDAVIGSSRLLTFEDQPQLEYRADNTRDAQWAPVAPINVSHTCSEDDIYRGYCIPKEAIVFGNVWLA</sequence>
<evidence type="ECO:0000313" key="13">
    <source>
        <dbReference type="Proteomes" id="UP000059188"/>
    </source>
</evidence>
<reference evidence="12 13" key="1">
    <citation type="submission" date="2014-11" db="EMBL/GenBank/DDBJ databases">
        <authorList>
            <person name="Wibberg Daniel"/>
        </authorList>
    </citation>
    <scope>NUCLEOTIDE SEQUENCE [LARGE SCALE GENOMIC DNA]</scope>
    <source>
        <strain evidence="12">Rhizoctonia solani AG1-IB 7/3/14</strain>
    </source>
</reference>
<comment type="cofactor">
    <cofactor evidence="1">
        <name>heme</name>
        <dbReference type="ChEBI" id="CHEBI:30413"/>
    </cofactor>
</comment>
<evidence type="ECO:0000256" key="7">
    <source>
        <dbReference type="ARBA" id="ARBA00022989"/>
    </source>
</evidence>
<evidence type="ECO:0000256" key="2">
    <source>
        <dbReference type="ARBA" id="ARBA00004370"/>
    </source>
</evidence>